<dbReference type="InterPro" id="IPR041881">
    <property type="entry name" value="PqqD_sf"/>
</dbReference>
<dbReference type="Proteomes" id="UP000282084">
    <property type="component" value="Unassembled WGS sequence"/>
</dbReference>
<evidence type="ECO:0000259" key="1">
    <source>
        <dbReference type="Pfam" id="PF13471"/>
    </source>
</evidence>
<dbReference type="RefSeq" id="WP_121006347.1">
    <property type="nucleotide sequence ID" value="NZ_RBXO01000001.1"/>
</dbReference>
<dbReference type="NCBIfam" id="NF033537">
    <property type="entry name" value="lasso_biosyn_B2"/>
    <property type="match status" value="1"/>
</dbReference>
<feature type="domain" description="Microcin J25-processing protein McjB C-terminal" evidence="1">
    <location>
        <begin position="22"/>
        <end position="132"/>
    </location>
</feature>
<proteinExistence type="predicted"/>
<dbReference type="InterPro" id="IPR032708">
    <property type="entry name" value="McjB_C"/>
</dbReference>
<dbReference type="Pfam" id="PF13471">
    <property type="entry name" value="Transglut_core3"/>
    <property type="match status" value="1"/>
</dbReference>
<organism evidence="2 3">
    <name type="scientific">Saccharothrix australiensis</name>
    <dbReference type="NCBI Taxonomy" id="2072"/>
    <lineage>
        <taxon>Bacteria</taxon>
        <taxon>Bacillati</taxon>
        <taxon>Actinomycetota</taxon>
        <taxon>Actinomycetes</taxon>
        <taxon>Pseudonocardiales</taxon>
        <taxon>Pseudonocardiaceae</taxon>
        <taxon>Saccharothrix</taxon>
    </lineage>
</organism>
<dbReference type="Gene3D" id="1.10.10.1150">
    <property type="entry name" value="Coenzyme PQQ synthesis protein D (PqqD)"/>
    <property type="match status" value="1"/>
</dbReference>
<evidence type="ECO:0000313" key="3">
    <source>
        <dbReference type="Proteomes" id="UP000282084"/>
    </source>
</evidence>
<dbReference type="InterPro" id="IPR053521">
    <property type="entry name" value="McjB-like"/>
</dbReference>
<dbReference type="OrthoDB" id="583768at2"/>
<protein>
    <submittedName>
        <fullName evidence="2">Coenzyme PQQ synthesis protein D (PqqD)</fullName>
    </submittedName>
</protein>
<keyword evidence="3" id="KW-1185">Reference proteome</keyword>
<evidence type="ECO:0000313" key="2">
    <source>
        <dbReference type="EMBL" id="RKT54599.1"/>
    </source>
</evidence>
<comment type="caution">
    <text evidence="2">The sequence shown here is derived from an EMBL/GenBank/DDBJ whole genome shotgun (WGS) entry which is preliminary data.</text>
</comment>
<accession>A0A495VZG5</accession>
<dbReference type="AlphaFoldDB" id="A0A495VZG5"/>
<dbReference type="Pfam" id="PF05402">
    <property type="entry name" value="PqqD"/>
    <property type="match status" value="1"/>
</dbReference>
<reference evidence="2 3" key="1">
    <citation type="submission" date="2018-10" db="EMBL/GenBank/DDBJ databases">
        <title>Sequencing the genomes of 1000 actinobacteria strains.</title>
        <authorList>
            <person name="Klenk H.-P."/>
        </authorList>
    </citation>
    <scope>NUCLEOTIDE SEQUENCE [LARGE SCALE GENOMIC DNA]</scope>
    <source>
        <strain evidence="2 3">DSM 43800</strain>
    </source>
</reference>
<dbReference type="InterPro" id="IPR008792">
    <property type="entry name" value="PQQD"/>
</dbReference>
<name>A0A495VZG5_9PSEU</name>
<dbReference type="EMBL" id="RBXO01000001">
    <property type="protein sequence ID" value="RKT54599.1"/>
    <property type="molecule type" value="Genomic_DNA"/>
</dbReference>
<sequence>MSTPYAPPERVRLAPRTRLSALAAVAVAAPLTRLPPKVLRAVLALASRGARAATAAQASAAREAVVASSLRCAVNGCLQRSIATALLCRARGTWPTWRLGARTTPFGAHAWVEAEGRMIDEPLPDGYYVPLITVGPPTPGSTCRERTAGILRLHHDALSAETDDGAVLLNQRTGDYWQLNHTGVDTLRRLLSGQTPDDAAEHYAAHYDIDPALAHRDILAMTDRLLDAGFLTRT</sequence>
<gene>
    <name evidence="2" type="ORF">C8E97_3245</name>
</gene>
<dbReference type="NCBIfam" id="NF033530">
    <property type="entry name" value="lasso_PqqD_Strm"/>
    <property type="match status" value="1"/>
</dbReference>